<proteinExistence type="predicted"/>
<feature type="region of interest" description="Disordered" evidence="1">
    <location>
        <begin position="101"/>
        <end position="120"/>
    </location>
</feature>
<keyword evidence="3" id="KW-1185">Reference proteome</keyword>
<dbReference type="GO" id="GO:0016829">
    <property type="term" value="F:lyase activity"/>
    <property type="evidence" value="ECO:0007669"/>
    <property type="project" value="UniProtKB-KW"/>
</dbReference>
<gene>
    <name evidence="2" type="ORF">STAS_13008</name>
</gene>
<sequence length="120" mass="13034">MAGGALIGSPVEIWSGKERCFMRPAAARLQLQACGSAELNFWLLFGECVRYPRGETTAIRRVAGVTGNGGTGECAGDCWWRWWNVGGDLLDWLLTVDCGRRRRTADGGGSGRRSSARGRL</sequence>
<dbReference type="AlphaFoldDB" id="A0A5A7PVF7"/>
<evidence type="ECO:0000313" key="2">
    <source>
        <dbReference type="EMBL" id="GER36651.1"/>
    </source>
</evidence>
<evidence type="ECO:0000256" key="1">
    <source>
        <dbReference type="SAM" id="MobiDB-lite"/>
    </source>
</evidence>
<keyword evidence="2" id="KW-0456">Lyase</keyword>
<evidence type="ECO:0000313" key="3">
    <source>
        <dbReference type="Proteomes" id="UP000325081"/>
    </source>
</evidence>
<organism evidence="2 3">
    <name type="scientific">Striga asiatica</name>
    <name type="common">Asiatic witchweed</name>
    <name type="synonym">Buchnera asiatica</name>
    <dbReference type="NCBI Taxonomy" id="4170"/>
    <lineage>
        <taxon>Eukaryota</taxon>
        <taxon>Viridiplantae</taxon>
        <taxon>Streptophyta</taxon>
        <taxon>Embryophyta</taxon>
        <taxon>Tracheophyta</taxon>
        <taxon>Spermatophyta</taxon>
        <taxon>Magnoliopsida</taxon>
        <taxon>eudicotyledons</taxon>
        <taxon>Gunneridae</taxon>
        <taxon>Pentapetalae</taxon>
        <taxon>asterids</taxon>
        <taxon>lamiids</taxon>
        <taxon>Lamiales</taxon>
        <taxon>Orobanchaceae</taxon>
        <taxon>Buchnereae</taxon>
        <taxon>Striga</taxon>
    </lineage>
</organism>
<protein>
    <submittedName>
        <fullName evidence="2">Pectin lyase-like superfamily protein</fullName>
    </submittedName>
</protein>
<comment type="caution">
    <text evidence="2">The sequence shown here is derived from an EMBL/GenBank/DDBJ whole genome shotgun (WGS) entry which is preliminary data.</text>
</comment>
<dbReference type="Proteomes" id="UP000325081">
    <property type="component" value="Unassembled WGS sequence"/>
</dbReference>
<dbReference type="EMBL" id="BKCP01005184">
    <property type="protein sequence ID" value="GER36651.1"/>
    <property type="molecule type" value="Genomic_DNA"/>
</dbReference>
<reference evidence="3" key="1">
    <citation type="journal article" date="2019" name="Curr. Biol.">
        <title>Genome Sequence of Striga asiatica Provides Insight into the Evolution of Plant Parasitism.</title>
        <authorList>
            <person name="Yoshida S."/>
            <person name="Kim S."/>
            <person name="Wafula E.K."/>
            <person name="Tanskanen J."/>
            <person name="Kim Y.M."/>
            <person name="Honaas L."/>
            <person name="Yang Z."/>
            <person name="Spallek T."/>
            <person name="Conn C.E."/>
            <person name="Ichihashi Y."/>
            <person name="Cheong K."/>
            <person name="Cui S."/>
            <person name="Der J.P."/>
            <person name="Gundlach H."/>
            <person name="Jiao Y."/>
            <person name="Hori C."/>
            <person name="Ishida J.K."/>
            <person name="Kasahara H."/>
            <person name="Kiba T."/>
            <person name="Kim M.S."/>
            <person name="Koo N."/>
            <person name="Laohavisit A."/>
            <person name="Lee Y.H."/>
            <person name="Lumba S."/>
            <person name="McCourt P."/>
            <person name="Mortimer J.C."/>
            <person name="Mutuku J.M."/>
            <person name="Nomura T."/>
            <person name="Sasaki-Sekimoto Y."/>
            <person name="Seto Y."/>
            <person name="Wang Y."/>
            <person name="Wakatake T."/>
            <person name="Sakakibara H."/>
            <person name="Demura T."/>
            <person name="Yamaguchi S."/>
            <person name="Yoneyama K."/>
            <person name="Manabe R.I."/>
            <person name="Nelson D.C."/>
            <person name="Schulman A.H."/>
            <person name="Timko M.P."/>
            <person name="dePamphilis C.W."/>
            <person name="Choi D."/>
            <person name="Shirasu K."/>
        </authorList>
    </citation>
    <scope>NUCLEOTIDE SEQUENCE [LARGE SCALE GENOMIC DNA]</scope>
    <source>
        <strain evidence="3">cv. UVA1</strain>
    </source>
</reference>
<name>A0A5A7PVF7_STRAF</name>
<accession>A0A5A7PVF7</accession>